<dbReference type="AlphaFoldDB" id="A0A4Z0R0R1"/>
<gene>
    <name evidence="2" type="ORF">E4K67_19510</name>
</gene>
<feature type="transmembrane region" description="Helical" evidence="1">
    <location>
        <begin position="46"/>
        <end position="67"/>
    </location>
</feature>
<keyword evidence="3" id="KW-1185">Reference proteome</keyword>
<sequence length="77" mass="8278">MAGNQKSSWQKGVNVGSNIATTLAGLVAGGFFLGRYLDSRWNTQPWLTLTLMLVGLALGATYLVITLKEFGATDDKK</sequence>
<evidence type="ECO:0000313" key="3">
    <source>
        <dbReference type="Proteomes" id="UP000298460"/>
    </source>
</evidence>
<evidence type="ECO:0000313" key="2">
    <source>
        <dbReference type="EMBL" id="TGE36622.1"/>
    </source>
</evidence>
<comment type="caution">
    <text evidence="2">The sequence shown here is derived from an EMBL/GenBank/DDBJ whole genome shotgun (WGS) entry which is preliminary data.</text>
</comment>
<feature type="transmembrane region" description="Helical" evidence="1">
    <location>
        <begin position="12"/>
        <end position="34"/>
    </location>
</feature>
<protein>
    <submittedName>
        <fullName evidence="2">AtpZ/AtpI family protein</fullName>
    </submittedName>
</protein>
<dbReference type="EMBL" id="SPQQ01000007">
    <property type="protein sequence ID" value="TGE36622.1"/>
    <property type="molecule type" value="Genomic_DNA"/>
</dbReference>
<dbReference type="Proteomes" id="UP000298460">
    <property type="component" value="Unassembled WGS sequence"/>
</dbReference>
<keyword evidence="1" id="KW-0812">Transmembrane</keyword>
<accession>A0A4Z0R0R1</accession>
<organism evidence="2 3">
    <name type="scientific">Desulfosporosinus fructosivorans</name>
    <dbReference type="NCBI Taxonomy" id="2018669"/>
    <lineage>
        <taxon>Bacteria</taxon>
        <taxon>Bacillati</taxon>
        <taxon>Bacillota</taxon>
        <taxon>Clostridia</taxon>
        <taxon>Eubacteriales</taxon>
        <taxon>Desulfitobacteriaceae</taxon>
        <taxon>Desulfosporosinus</taxon>
    </lineage>
</organism>
<evidence type="ECO:0000256" key="1">
    <source>
        <dbReference type="SAM" id="Phobius"/>
    </source>
</evidence>
<dbReference type="RefSeq" id="WP_135549775.1">
    <property type="nucleotide sequence ID" value="NZ_SPQQ01000007.1"/>
</dbReference>
<proteinExistence type="predicted"/>
<reference evidence="2 3" key="1">
    <citation type="submission" date="2019-03" db="EMBL/GenBank/DDBJ databases">
        <title>Draft Genome Sequence of Desulfosporosinus fructosivorans Strain 63.6F, Isolated from Marine Sediment in the Baltic Sea.</title>
        <authorList>
            <person name="Hausmann B."/>
            <person name="Vandieken V."/>
            <person name="Pjevac P."/>
            <person name="Schreck K."/>
            <person name="Herbold C.W."/>
            <person name="Loy A."/>
        </authorList>
    </citation>
    <scope>NUCLEOTIDE SEQUENCE [LARGE SCALE GENOMIC DNA]</scope>
    <source>
        <strain evidence="2 3">63.6F</strain>
    </source>
</reference>
<name>A0A4Z0R0R1_9FIRM</name>
<dbReference type="Pfam" id="PF09527">
    <property type="entry name" value="ATPase_gene1"/>
    <property type="match status" value="1"/>
</dbReference>
<keyword evidence="1" id="KW-0472">Membrane</keyword>
<keyword evidence="1" id="KW-1133">Transmembrane helix</keyword>
<dbReference type="InterPro" id="IPR032820">
    <property type="entry name" value="ATPase_put"/>
</dbReference>